<accession>A0A1A8A5Q1</accession>
<reference evidence="1" key="2">
    <citation type="submission" date="2016-06" db="EMBL/GenBank/DDBJ databases">
        <title>The genome of a short-lived fish provides insights into sex chromosome evolution and the genetic control of aging.</title>
        <authorList>
            <person name="Reichwald K."/>
            <person name="Felder M."/>
            <person name="Petzold A."/>
            <person name="Koch P."/>
            <person name="Groth M."/>
            <person name="Platzer M."/>
        </authorList>
    </citation>
    <scope>NUCLEOTIDE SEQUENCE</scope>
    <source>
        <tissue evidence="1">Brain</tissue>
    </source>
</reference>
<proteinExistence type="predicted"/>
<dbReference type="AlphaFoldDB" id="A0A1A8A5Q1"/>
<reference evidence="1" key="1">
    <citation type="submission" date="2016-05" db="EMBL/GenBank/DDBJ databases">
        <authorList>
            <person name="Lavstsen T."/>
            <person name="Jespersen J.S."/>
        </authorList>
    </citation>
    <scope>NUCLEOTIDE SEQUENCE</scope>
    <source>
        <tissue evidence="1">Brain</tissue>
    </source>
</reference>
<dbReference type="InterPro" id="IPR027417">
    <property type="entry name" value="P-loop_NTPase"/>
</dbReference>
<dbReference type="SUPFAM" id="SSF52540">
    <property type="entry name" value="P-loop containing nucleoside triphosphate hydrolases"/>
    <property type="match status" value="1"/>
</dbReference>
<protein>
    <submittedName>
        <fullName evidence="1">Rrm3p</fullName>
    </submittedName>
</protein>
<name>A0A1A8A5Q1_NOTFU</name>
<sequence>MPSDKQLPFTFTRHQFPIKPAFATTINESQDQTFDKLFWTRPVFSHGQLYAAESRAGGQEGVKVLAFNKEGTLMSIRDNMVYTDILQNWI</sequence>
<gene>
    <name evidence="1" type="primary">RirG_051830</name>
</gene>
<organism evidence="1">
    <name type="scientific">Nothobranchius furzeri</name>
    <name type="common">Turquoise killifish</name>
    <dbReference type="NCBI Taxonomy" id="105023"/>
    <lineage>
        <taxon>Eukaryota</taxon>
        <taxon>Metazoa</taxon>
        <taxon>Chordata</taxon>
        <taxon>Craniata</taxon>
        <taxon>Vertebrata</taxon>
        <taxon>Euteleostomi</taxon>
        <taxon>Actinopterygii</taxon>
        <taxon>Neopterygii</taxon>
        <taxon>Teleostei</taxon>
        <taxon>Neoteleostei</taxon>
        <taxon>Acanthomorphata</taxon>
        <taxon>Ovalentaria</taxon>
        <taxon>Atherinomorphae</taxon>
        <taxon>Cyprinodontiformes</taxon>
        <taxon>Nothobranchiidae</taxon>
        <taxon>Nothobranchius</taxon>
    </lineage>
</organism>
<evidence type="ECO:0000313" key="1">
    <source>
        <dbReference type="EMBL" id="SBP50437.1"/>
    </source>
</evidence>
<dbReference type="EMBL" id="HADY01011952">
    <property type="protein sequence ID" value="SBP50437.1"/>
    <property type="molecule type" value="Transcribed_RNA"/>
</dbReference>